<dbReference type="Pfam" id="PF05592">
    <property type="entry name" value="Bac_rhamnosid"/>
    <property type="match status" value="1"/>
</dbReference>
<dbReference type="PANTHER" id="PTHR33307:SF6">
    <property type="entry name" value="ALPHA-RHAMNOSIDASE (EUROFUNG)-RELATED"/>
    <property type="match status" value="1"/>
</dbReference>
<evidence type="ECO:0000259" key="5">
    <source>
        <dbReference type="Pfam" id="PF05592"/>
    </source>
</evidence>
<evidence type="ECO:0000256" key="1">
    <source>
        <dbReference type="ARBA" id="ARBA00001445"/>
    </source>
</evidence>
<feature type="domain" description="Alpha-L-rhamnosidase C-terminal" evidence="8">
    <location>
        <begin position="832"/>
        <end position="904"/>
    </location>
</feature>
<keyword evidence="4" id="KW-0732">Signal</keyword>
<dbReference type="InterPro" id="IPR012341">
    <property type="entry name" value="6hp_glycosidase-like_sf"/>
</dbReference>
<dbReference type="AlphaFoldDB" id="A0A344TIY7"/>
<dbReference type="InterPro" id="IPR016007">
    <property type="entry name" value="Alpha_rhamnosid"/>
</dbReference>
<dbReference type="InterPro" id="IPR035398">
    <property type="entry name" value="Bac_rhamnosid_C"/>
</dbReference>
<sequence>MIQKLYLQLFFISFSLYVSAQSDLKASYLRSEYKISPVIDVAHPRLSWELTSSVNSQYQTGYQILVASSITLLEEGKADLWDTKKVTGNATSQIEYAGSPLESRQICFWKVRSWDKKNQPGPWSAPATWEMGLLQKTDWKADFIGLNLNHLGKGKEYHLPPAPYLRKDVEIKGVVKKARLYVTALGLYEFQINGKKIGRDYLTPGWTDYNKRLYYQTFDVSKDLRPGKNALGSIISYGWYAGYLGYALLVRNPVVKNFYGDVPALKAQLEIEYTNGQKEIIATDNTWKANYGPIVESDILNGEVYDATKELTGWNQPNFNDTAWKKVITISDKTDRQVQVYPGDPVQEVARLTPKNSKQMGPNSYLVDMGQNFAGLIRIRFKAAKGDSILFRFGEMLYPDGKLMTENLRKARGTDLYIAKGDPNGEIYEPRFTYHGFQYVQIEGLKYAPGMQDILGIVLSSATPKAGTFETDNAFVNQLYHNIIWTQQSNYLEVPTDCPQRDERLGWTGDAQAYVKSATLNNDIAAFGTKWVVDLNDAQLANGAYPVYAPAPSVRVTDTYSPGWMEAGIIYPYQIFRSYGDTKIIKAHWAEMKKFMQFLETKSKGEYVFKETAFAEVDPKGGFGDWLSVGKKTPPDMLATMYYAYSASLMQEMAAAIGDEKEEAHFKEVFGKVKAAFLKHYTNAEGKFICNAAAYGNGKGYVDGEMGFEGHTQTAYANAIFMNLLDSTHTLKAAKWLNELVVKNGNKLTTGFLGVRPMLPALSATGNSETAYKLLFQKEYPSWGFEIANGANTIWERWNSFTREGGFPAGMNSFNHYAFGSICEWMFENMAGIKETSPGFKTLVIQPEVMAPNINSLKATHRSINGTIASAWQKKGDIVTLTIEVPVNTTATICLPPTPTNNITFNGKALVATAVKSKLVGRRELNTVTVGSGKYVLSYKKSALSGF</sequence>
<name>A0A344TIY7_9BACT</name>
<dbReference type="InterPro" id="IPR035396">
    <property type="entry name" value="Bac_rhamnosid6H"/>
</dbReference>
<evidence type="ECO:0000256" key="2">
    <source>
        <dbReference type="ARBA" id="ARBA00012652"/>
    </source>
</evidence>
<proteinExistence type="predicted"/>
<dbReference type="Pfam" id="PF08531">
    <property type="entry name" value="Bac_rhamnosid_N"/>
    <property type="match status" value="1"/>
</dbReference>
<dbReference type="Pfam" id="PF17389">
    <property type="entry name" value="Bac_rhamnosid6H"/>
    <property type="match status" value="1"/>
</dbReference>
<evidence type="ECO:0000313" key="10">
    <source>
        <dbReference type="Proteomes" id="UP000251993"/>
    </source>
</evidence>
<evidence type="ECO:0000259" key="6">
    <source>
        <dbReference type="Pfam" id="PF08531"/>
    </source>
</evidence>
<dbReference type="PIRSF" id="PIRSF010631">
    <property type="entry name" value="A-rhamnsds"/>
    <property type="match status" value="1"/>
</dbReference>
<feature type="chain" id="PRO_5016641449" description="alpha-L-rhamnosidase" evidence="4">
    <location>
        <begin position="21"/>
        <end position="947"/>
    </location>
</feature>
<keyword evidence="10" id="KW-1185">Reference proteome</keyword>
<dbReference type="SUPFAM" id="SSF48208">
    <property type="entry name" value="Six-hairpin glycosidases"/>
    <property type="match status" value="1"/>
</dbReference>
<dbReference type="InterPro" id="IPR013737">
    <property type="entry name" value="Bac_rhamnosid_N"/>
</dbReference>
<comment type="catalytic activity">
    <reaction evidence="1">
        <text>Hydrolysis of terminal non-reducing alpha-L-rhamnose residues in alpha-L-rhamnosides.</text>
        <dbReference type="EC" id="3.2.1.40"/>
    </reaction>
</comment>
<dbReference type="OrthoDB" id="9815108at2"/>
<accession>A0A344TIY7</accession>
<evidence type="ECO:0000259" key="8">
    <source>
        <dbReference type="Pfam" id="PF17390"/>
    </source>
</evidence>
<dbReference type="PANTHER" id="PTHR33307">
    <property type="entry name" value="ALPHA-RHAMNOSIDASE (EUROFUNG)"/>
    <property type="match status" value="1"/>
</dbReference>
<keyword evidence="3" id="KW-0378">Hydrolase</keyword>
<gene>
    <name evidence="9" type="ORF">DR864_13005</name>
</gene>
<evidence type="ECO:0000256" key="3">
    <source>
        <dbReference type="ARBA" id="ARBA00022801"/>
    </source>
</evidence>
<dbReference type="RefSeq" id="WP_114067391.1">
    <property type="nucleotide sequence ID" value="NZ_CP030850.1"/>
</dbReference>
<feature type="domain" description="Alpha-L-rhamnosidase concanavalin-like" evidence="5">
    <location>
        <begin position="359"/>
        <end position="459"/>
    </location>
</feature>
<dbReference type="Gene3D" id="1.50.10.10">
    <property type="match status" value="1"/>
</dbReference>
<dbReference type="InterPro" id="IPR008928">
    <property type="entry name" value="6-hairpin_glycosidase_sf"/>
</dbReference>
<dbReference type="KEGG" id="run:DR864_13005"/>
<dbReference type="GO" id="GO:0005975">
    <property type="term" value="P:carbohydrate metabolic process"/>
    <property type="evidence" value="ECO:0007669"/>
    <property type="project" value="InterPro"/>
</dbReference>
<dbReference type="Pfam" id="PF17390">
    <property type="entry name" value="Bac_rhamnosid_C"/>
    <property type="match status" value="1"/>
</dbReference>
<evidence type="ECO:0000256" key="4">
    <source>
        <dbReference type="SAM" id="SignalP"/>
    </source>
</evidence>
<dbReference type="Gene3D" id="2.60.120.260">
    <property type="entry name" value="Galactose-binding domain-like"/>
    <property type="match status" value="2"/>
</dbReference>
<dbReference type="Gene3D" id="2.60.420.10">
    <property type="entry name" value="Maltose phosphorylase, domain 3"/>
    <property type="match status" value="1"/>
</dbReference>
<protein>
    <recommendedName>
        <fullName evidence="2">alpha-L-rhamnosidase</fullName>
        <ecNumber evidence="2">3.2.1.40</ecNumber>
    </recommendedName>
</protein>
<evidence type="ECO:0000259" key="7">
    <source>
        <dbReference type="Pfam" id="PF17389"/>
    </source>
</evidence>
<feature type="domain" description="Alpha-L-rhamnosidase six-hairpin glycosidase" evidence="7">
    <location>
        <begin position="465"/>
        <end position="830"/>
    </location>
</feature>
<dbReference type="Proteomes" id="UP000251993">
    <property type="component" value="Chromosome"/>
</dbReference>
<evidence type="ECO:0000313" key="9">
    <source>
        <dbReference type="EMBL" id="AXE18608.1"/>
    </source>
</evidence>
<organism evidence="9 10">
    <name type="scientific">Runella rosea</name>
    <dbReference type="NCBI Taxonomy" id="2259595"/>
    <lineage>
        <taxon>Bacteria</taxon>
        <taxon>Pseudomonadati</taxon>
        <taxon>Bacteroidota</taxon>
        <taxon>Cytophagia</taxon>
        <taxon>Cytophagales</taxon>
        <taxon>Spirosomataceae</taxon>
        <taxon>Runella</taxon>
    </lineage>
</organism>
<feature type="domain" description="Bacterial alpha-L-rhamnosidase N-terminal" evidence="6">
    <location>
        <begin position="175"/>
        <end position="347"/>
    </location>
</feature>
<dbReference type="InterPro" id="IPR013783">
    <property type="entry name" value="Ig-like_fold"/>
</dbReference>
<dbReference type="GO" id="GO:0030596">
    <property type="term" value="F:alpha-L-rhamnosidase activity"/>
    <property type="evidence" value="ECO:0007669"/>
    <property type="project" value="UniProtKB-EC"/>
</dbReference>
<reference evidence="9 10" key="1">
    <citation type="submission" date="2018-07" db="EMBL/GenBank/DDBJ databases">
        <title>Genome sequencing of Runella.</title>
        <authorList>
            <person name="Baek M.-G."/>
            <person name="Yi H."/>
        </authorList>
    </citation>
    <scope>NUCLEOTIDE SEQUENCE [LARGE SCALE GENOMIC DNA]</scope>
    <source>
        <strain evidence="9 10">HYN0085</strain>
    </source>
</reference>
<feature type="signal peptide" evidence="4">
    <location>
        <begin position="1"/>
        <end position="20"/>
    </location>
</feature>
<dbReference type="Gene3D" id="2.60.40.10">
    <property type="entry name" value="Immunoglobulins"/>
    <property type="match status" value="1"/>
</dbReference>
<dbReference type="Pfam" id="PF25788">
    <property type="entry name" value="Ig_Rha78A_N"/>
    <property type="match status" value="1"/>
</dbReference>
<dbReference type="EC" id="3.2.1.40" evidence="2"/>
<dbReference type="InterPro" id="IPR008902">
    <property type="entry name" value="Rhamnosid_concanavalin"/>
</dbReference>
<dbReference type="EMBL" id="CP030850">
    <property type="protein sequence ID" value="AXE18608.1"/>
    <property type="molecule type" value="Genomic_DNA"/>
</dbReference>